<feature type="domain" description="DUF3097" evidence="3">
    <location>
        <begin position="24"/>
        <end position="86"/>
    </location>
</feature>
<reference evidence="4" key="1">
    <citation type="submission" date="2020-05" db="EMBL/GenBank/DDBJ databases">
        <authorList>
            <person name="Chiriac C."/>
            <person name="Salcher M."/>
            <person name="Ghai R."/>
            <person name="Kavagutti S V."/>
        </authorList>
    </citation>
    <scope>NUCLEOTIDE SEQUENCE</scope>
</reference>
<sequence>MSDRYGKDVLADDPQSTKHKTPTVVADPELVVECATSGWCGAVVGWDKGVSGWAVVLEDGKGQRRPFDLGPAAFLIDGQLVTLVRPVTPKGLSGPIRTASGSVATSLHRARVARGSRIWVEGSQDSELIEKVWGDDLRIEGIVVEHLGGIDELLNRVQEFEPDPSHRIGVLVDHLVPGSKETRIADAVMTAFGGDVLVLGHPYVDVWQAVRPAAIGIKQWPVIGKGQPWKEGVCHALGWKVDTGMAWRKILSGVNSYADLEPSLLGRVEELIDFVTAP</sequence>
<gene>
    <name evidence="4" type="ORF">UFOPK3204_00773</name>
</gene>
<name>A0A6J7AA26_9ZZZZ</name>
<dbReference type="Pfam" id="PF22845">
    <property type="entry name" value="DUF3097_N"/>
    <property type="match status" value="1"/>
</dbReference>
<feature type="domain" description="DUF3097" evidence="2">
    <location>
        <begin position="116"/>
        <end position="276"/>
    </location>
</feature>
<protein>
    <submittedName>
        <fullName evidence="4">Unannotated protein</fullName>
    </submittedName>
</protein>
<dbReference type="EMBL" id="CAFABK010000027">
    <property type="protein sequence ID" value="CAB4829458.1"/>
    <property type="molecule type" value="Genomic_DNA"/>
</dbReference>
<dbReference type="Pfam" id="PF11296">
    <property type="entry name" value="DUF3097_C"/>
    <property type="match status" value="1"/>
</dbReference>
<evidence type="ECO:0000256" key="1">
    <source>
        <dbReference type="SAM" id="MobiDB-lite"/>
    </source>
</evidence>
<evidence type="ECO:0000259" key="2">
    <source>
        <dbReference type="Pfam" id="PF11296"/>
    </source>
</evidence>
<dbReference type="InterPro" id="IPR053883">
    <property type="entry name" value="DUF3097_N"/>
</dbReference>
<evidence type="ECO:0000259" key="3">
    <source>
        <dbReference type="Pfam" id="PF22845"/>
    </source>
</evidence>
<proteinExistence type="predicted"/>
<feature type="region of interest" description="Disordered" evidence="1">
    <location>
        <begin position="1"/>
        <end position="21"/>
    </location>
</feature>
<accession>A0A6J7AA26</accession>
<dbReference type="AlphaFoldDB" id="A0A6J7AA26"/>
<dbReference type="InterPro" id="IPR021447">
    <property type="entry name" value="DUF3097_C"/>
</dbReference>
<feature type="compositionally biased region" description="Basic and acidic residues" evidence="1">
    <location>
        <begin position="1"/>
        <end position="10"/>
    </location>
</feature>
<organism evidence="4">
    <name type="scientific">freshwater metagenome</name>
    <dbReference type="NCBI Taxonomy" id="449393"/>
    <lineage>
        <taxon>unclassified sequences</taxon>
        <taxon>metagenomes</taxon>
        <taxon>ecological metagenomes</taxon>
    </lineage>
</organism>
<evidence type="ECO:0000313" key="4">
    <source>
        <dbReference type="EMBL" id="CAB4829458.1"/>
    </source>
</evidence>